<dbReference type="Pfam" id="PF01541">
    <property type="entry name" value="GIY-YIG"/>
    <property type="match status" value="1"/>
</dbReference>
<proteinExistence type="inferred from homology"/>
<dbReference type="PANTHER" id="PTHR34477:SF1">
    <property type="entry name" value="UPF0213 PROTEIN YHBQ"/>
    <property type="match status" value="1"/>
</dbReference>
<organism evidence="3 4">
    <name type="scientific">Microbacterium bovistercoris</name>
    <dbReference type="NCBI Taxonomy" id="2293570"/>
    <lineage>
        <taxon>Bacteria</taxon>
        <taxon>Bacillati</taxon>
        <taxon>Actinomycetota</taxon>
        <taxon>Actinomycetes</taxon>
        <taxon>Micrococcales</taxon>
        <taxon>Microbacteriaceae</taxon>
        <taxon>Microbacterium</taxon>
    </lineage>
</organism>
<dbReference type="CDD" id="cd10456">
    <property type="entry name" value="GIY-YIG_UPF0213"/>
    <property type="match status" value="1"/>
</dbReference>
<dbReference type="InterPro" id="IPR050190">
    <property type="entry name" value="UPF0213_domain"/>
</dbReference>
<dbReference type="Gene3D" id="3.40.1440.10">
    <property type="entry name" value="GIY-YIG endonuclease"/>
    <property type="match status" value="1"/>
</dbReference>
<evidence type="ECO:0000256" key="1">
    <source>
        <dbReference type="ARBA" id="ARBA00007435"/>
    </source>
</evidence>
<dbReference type="OrthoDB" id="9797095at2"/>
<evidence type="ECO:0000313" key="4">
    <source>
        <dbReference type="Proteomes" id="UP000262172"/>
    </source>
</evidence>
<comment type="caution">
    <text evidence="3">The sequence shown here is derived from an EMBL/GenBank/DDBJ whole genome shotgun (WGS) entry which is preliminary data.</text>
</comment>
<dbReference type="SUPFAM" id="SSF82771">
    <property type="entry name" value="GIY-YIG endonuclease"/>
    <property type="match status" value="1"/>
</dbReference>
<keyword evidence="4" id="KW-1185">Reference proteome</keyword>
<dbReference type="PROSITE" id="PS50164">
    <property type="entry name" value="GIY_YIG"/>
    <property type="match status" value="1"/>
</dbReference>
<feature type="domain" description="GIY-YIG" evidence="2">
    <location>
        <begin position="1"/>
        <end position="75"/>
    </location>
</feature>
<dbReference type="EMBL" id="QUAB01000018">
    <property type="protein sequence ID" value="REJ07255.1"/>
    <property type="molecule type" value="Genomic_DNA"/>
</dbReference>
<dbReference type="AlphaFoldDB" id="A0A371NXB2"/>
<dbReference type="InterPro" id="IPR000305">
    <property type="entry name" value="GIY-YIG_endonuc"/>
</dbReference>
<evidence type="ECO:0000313" key="3">
    <source>
        <dbReference type="EMBL" id="REJ07255.1"/>
    </source>
</evidence>
<comment type="similarity">
    <text evidence="1">Belongs to the UPF0213 family.</text>
</comment>
<sequence length="101" mass="12135">MPHVYILKCSDGSLYTGSTWNLEYRLAQHEFGEGGDYTRRRRPVELVWCAEFSRVDEAYGWERRIHGWSRAKKQLLIDVKYEDLPGWSRRQREAKRAEDRD</sequence>
<dbReference type="PANTHER" id="PTHR34477">
    <property type="entry name" value="UPF0213 PROTEIN YHBQ"/>
    <property type="match status" value="1"/>
</dbReference>
<protein>
    <submittedName>
        <fullName evidence="3">GIY-YIG nuclease family protein</fullName>
    </submittedName>
</protein>
<name>A0A371NXB2_9MICO</name>
<reference evidence="3 4" key="1">
    <citation type="submission" date="2018-08" db="EMBL/GenBank/DDBJ databases">
        <title>Isolation, diversity and antifungal activity of Actinobacteria from cow dung.</title>
        <authorList>
            <person name="Ling L."/>
        </authorList>
    </citation>
    <scope>NUCLEOTIDE SEQUENCE [LARGE SCALE GENOMIC DNA]</scope>
    <source>
        <strain evidence="3 4">NEAU-LLE</strain>
    </source>
</reference>
<gene>
    <name evidence="3" type="ORF">DY023_04240</name>
</gene>
<accession>A0A371NXB2</accession>
<evidence type="ECO:0000259" key="2">
    <source>
        <dbReference type="PROSITE" id="PS50164"/>
    </source>
</evidence>
<dbReference type="RefSeq" id="WP_116241150.1">
    <property type="nucleotide sequence ID" value="NZ_QUAB01000018.1"/>
</dbReference>
<dbReference type="Proteomes" id="UP000262172">
    <property type="component" value="Unassembled WGS sequence"/>
</dbReference>
<dbReference type="InterPro" id="IPR035901">
    <property type="entry name" value="GIY-YIG_endonuc_sf"/>
</dbReference>